<dbReference type="Pfam" id="PF00089">
    <property type="entry name" value="Trypsin"/>
    <property type="match status" value="1"/>
</dbReference>
<dbReference type="InterPro" id="IPR043504">
    <property type="entry name" value="Peptidase_S1_PA_chymotrypsin"/>
</dbReference>
<dbReference type="PROSITE" id="PS50240">
    <property type="entry name" value="TRYPSIN_DOM"/>
    <property type="match status" value="1"/>
</dbReference>
<dbReference type="GO" id="GO:0004252">
    <property type="term" value="F:serine-type endopeptidase activity"/>
    <property type="evidence" value="ECO:0007669"/>
    <property type="project" value="UniProtKB-EC"/>
</dbReference>
<evidence type="ECO:0000256" key="9">
    <source>
        <dbReference type="ARBA" id="ARBA00038868"/>
    </source>
</evidence>
<evidence type="ECO:0000256" key="8">
    <source>
        <dbReference type="ARBA" id="ARBA00036320"/>
    </source>
</evidence>
<dbReference type="SUPFAM" id="SSF50494">
    <property type="entry name" value="Trypsin-like serine proteases"/>
    <property type="match status" value="1"/>
</dbReference>
<dbReference type="PROSITE" id="PS00134">
    <property type="entry name" value="TRYPSIN_HIS"/>
    <property type="match status" value="1"/>
</dbReference>
<keyword evidence="3 10" id="KW-0378">Hydrolase</keyword>
<keyword evidence="4 10" id="KW-0720">Serine protease</keyword>
<dbReference type="InterPro" id="IPR018114">
    <property type="entry name" value="TRYPSIN_HIS"/>
</dbReference>
<dbReference type="InterPro" id="IPR001314">
    <property type="entry name" value="Peptidase_S1A"/>
</dbReference>
<name>A0A8J9VZP4_9NEOP</name>
<keyword evidence="5" id="KW-0865">Zymogen</keyword>
<dbReference type="InterPro" id="IPR050430">
    <property type="entry name" value="Peptidase_S1"/>
</dbReference>
<evidence type="ECO:0000313" key="13">
    <source>
        <dbReference type="Proteomes" id="UP000838878"/>
    </source>
</evidence>
<evidence type="ECO:0000256" key="1">
    <source>
        <dbReference type="ARBA" id="ARBA00022670"/>
    </source>
</evidence>
<dbReference type="EMBL" id="OV170229">
    <property type="protein sequence ID" value="CAH0731440.1"/>
    <property type="molecule type" value="Genomic_DNA"/>
</dbReference>
<dbReference type="GO" id="GO:0007586">
    <property type="term" value="P:digestion"/>
    <property type="evidence" value="ECO:0007669"/>
    <property type="project" value="UniProtKB-KW"/>
</dbReference>
<dbReference type="SMART" id="SM00020">
    <property type="entry name" value="Tryp_SPc"/>
    <property type="match status" value="1"/>
</dbReference>
<proteinExistence type="inferred from homology"/>
<evidence type="ECO:0000256" key="6">
    <source>
        <dbReference type="ARBA" id="ARBA00023157"/>
    </source>
</evidence>
<dbReference type="PROSITE" id="PS00135">
    <property type="entry name" value="TRYPSIN_SER"/>
    <property type="match status" value="1"/>
</dbReference>
<dbReference type="Proteomes" id="UP000838878">
    <property type="component" value="Chromosome 9"/>
</dbReference>
<dbReference type="InterPro" id="IPR009003">
    <property type="entry name" value="Peptidase_S1_PA"/>
</dbReference>
<evidence type="ECO:0000256" key="7">
    <source>
        <dbReference type="ARBA" id="ARBA00024195"/>
    </source>
</evidence>
<accession>A0A8J9VZP4</accession>
<dbReference type="Gene3D" id="2.40.10.10">
    <property type="entry name" value="Trypsin-like serine proteases"/>
    <property type="match status" value="1"/>
</dbReference>
<reference evidence="12" key="1">
    <citation type="submission" date="2021-12" db="EMBL/GenBank/DDBJ databases">
        <authorList>
            <person name="Martin H S."/>
        </authorList>
    </citation>
    <scope>NUCLEOTIDE SEQUENCE</scope>
</reference>
<feature type="non-terminal residue" evidence="12">
    <location>
        <position position="291"/>
    </location>
</feature>
<keyword evidence="1 10" id="KW-0645">Protease</keyword>
<dbReference type="FunFam" id="2.40.10.10:FF:000002">
    <property type="entry name" value="Transmembrane protease serine"/>
    <property type="match status" value="1"/>
</dbReference>
<dbReference type="PRINTS" id="PR00722">
    <property type="entry name" value="CHYMOTRYPSIN"/>
</dbReference>
<protein>
    <recommendedName>
        <fullName evidence="9">trypsin</fullName>
        <ecNumber evidence="9">3.4.21.4</ecNumber>
    </recommendedName>
</protein>
<dbReference type="GO" id="GO:0006508">
    <property type="term" value="P:proteolysis"/>
    <property type="evidence" value="ECO:0007669"/>
    <property type="project" value="UniProtKB-KW"/>
</dbReference>
<dbReference type="OrthoDB" id="10059102at2759"/>
<evidence type="ECO:0000256" key="3">
    <source>
        <dbReference type="ARBA" id="ARBA00022801"/>
    </source>
</evidence>
<evidence type="ECO:0000256" key="4">
    <source>
        <dbReference type="ARBA" id="ARBA00022825"/>
    </source>
</evidence>
<comment type="catalytic activity">
    <reaction evidence="8">
        <text>Preferential cleavage: Arg-|-Xaa, Lys-|-Xaa.</text>
        <dbReference type="EC" id="3.4.21.4"/>
    </reaction>
</comment>
<keyword evidence="13" id="KW-1185">Reference proteome</keyword>
<sequence length="291" mass="32599">MILHGLWVVSLEDADKIPKGLLSPACILQYNRIVLTRNVPPRDFHYYHEYLAGNPQLEEVDEDFRWRIVGGKRITIQEAPYQVLYGKYCGGTLIAPDWVLTAAHCKTKAENVYAGSTSRSEAKEYPICAHFIHPYWETSNQQSHDYDYQLLLLEKPIPDTSASRPIAIGSVNDIKDGNMVSVTGWGYLKFKANKMQDILRRVHVPIINEEKCKEMTDGSYDNITSRMFCAGYANGTKDSCQGDSGGPVVYQGKLLGLVSYGLECALPNHPGVYANVPKVRGWIRSVTALPL</sequence>
<dbReference type="PANTHER" id="PTHR24276">
    <property type="entry name" value="POLYSERASE-RELATED"/>
    <property type="match status" value="1"/>
</dbReference>
<comment type="similarity">
    <text evidence="7">Belongs to the peptidase S1 family. CLIP subfamily.</text>
</comment>
<evidence type="ECO:0000256" key="2">
    <source>
        <dbReference type="ARBA" id="ARBA00022757"/>
    </source>
</evidence>
<dbReference type="EC" id="3.4.21.4" evidence="9"/>
<gene>
    <name evidence="12" type="ORF">BINO364_LOCUS16314</name>
</gene>
<dbReference type="PANTHER" id="PTHR24276:SF97">
    <property type="entry name" value="GH13245P2-RELATED"/>
    <property type="match status" value="1"/>
</dbReference>
<feature type="domain" description="Peptidase S1" evidence="11">
    <location>
        <begin position="68"/>
        <end position="288"/>
    </location>
</feature>
<evidence type="ECO:0000256" key="5">
    <source>
        <dbReference type="ARBA" id="ARBA00023145"/>
    </source>
</evidence>
<evidence type="ECO:0000259" key="11">
    <source>
        <dbReference type="PROSITE" id="PS50240"/>
    </source>
</evidence>
<evidence type="ECO:0000256" key="10">
    <source>
        <dbReference type="RuleBase" id="RU363034"/>
    </source>
</evidence>
<evidence type="ECO:0000313" key="12">
    <source>
        <dbReference type="EMBL" id="CAH0731440.1"/>
    </source>
</evidence>
<keyword evidence="2" id="KW-0222">Digestion</keyword>
<dbReference type="AlphaFoldDB" id="A0A8J9VZP4"/>
<dbReference type="InterPro" id="IPR001254">
    <property type="entry name" value="Trypsin_dom"/>
</dbReference>
<keyword evidence="6" id="KW-1015">Disulfide bond</keyword>
<organism evidence="12 13">
    <name type="scientific">Brenthis ino</name>
    <name type="common">lesser marbled fritillary</name>
    <dbReference type="NCBI Taxonomy" id="405034"/>
    <lineage>
        <taxon>Eukaryota</taxon>
        <taxon>Metazoa</taxon>
        <taxon>Ecdysozoa</taxon>
        <taxon>Arthropoda</taxon>
        <taxon>Hexapoda</taxon>
        <taxon>Insecta</taxon>
        <taxon>Pterygota</taxon>
        <taxon>Neoptera</taxon>
        <taxon>Endopterygota</taxon>
        <taxon>Lepidoptera</taxon>
        <taxon>Glossata</taxon>
        <taxon>Ditrysia</taxon>
        <taxon>Papilionoidea</taxon>
        <taxon>Nymphalidae</taxon>
        <taxon>Heliconiinae</taxon>
        <taxon>Argynnini</taxon>
        <taxon>Brenthis</taxon>
    </lineage>
</organism>
<dbReference type="InterPro" id="IPR033116">
    <property type="entry name" value="TRYPSIN_SER"/>
</dbReference>
<dbReference type="CDD" id="cd00190">
    <property type="entry name" value="Tryp_SPc"/>
    <property type="match status" value="1"/>
</dbReference>